<keyword evidence="10" id="KW-1185">Reference proteome</keyword>
<dbReference type="eggNOG" id="COG0143">
    <property type="taxonomic scope" value="Bacteria"/>
</dbReference>
<feature type="domain" description="Methionyl/Leucyl tRNA synthetase" evidence="8">
    <location>
        <begin position="317"/>
        <end position="474"/>
    </location>
</feature>
<dbReference type="GO" id="GO:0006431">
    <property type="term" value="P:methionyl-tRNA aminoacylation"/>
    <property type="evidence" value="ECO:0007669"/>
    <property type="project" value="TreeGrafter"/>
</dbReference>
<protein>
    <submittedName>
        <fullName evidence="9">Methionine--tRNA ligase</fullName>
    </submittedName>
</protein>
<reference evidence="10" key="1">
    <citation type="submission" date="2017-04" db="EMBL/GenBank/DDBJ databases">
        <title>Function of individual gut microbiota members based on whole genome sequencing of pure cultures obtained from chicken caecum.</title>
        <authorList>
            <person name="Medvecky M."/>
            <person name="Cejkova D."/>
            <person name="Polansky O."/>
            <person name="Karasova D."/>
            <person name="Kubasova T."/>
            <person name="Cizek A."/>
            <person name="Rychlik I."/>
        </authorList>
    </citation>
    <scope>NUCLEOTIDE SEQUENCE [LARGE SCALE GENOMIC DNA]</scope>
    <source>
        <strain evidence="10">An70</strain>
    </source>
</reference>
<evidence type="ECO:0000256" key="5">
    <source>
        <dbReference type="ARBA" id="ARBA00023146"/>
    </source>
</evidence>
<dbReference type="InterPro" id="IPR023458">
    <property type="entry name" value="Met-tRNA_ligase_1"/>
</dbReference>
<evidence type="ECO:0000256" key="3">
    <source>
        <dbReference type="ARBA" id="ARBA00022840"/>
    </source>
</evidence>
<dbReference type="SUPFAM" id="SSF52374">
    <property type="entry name" value="Nucleotidylyl transferase"/>
    <property type="match status" value="1"/>
</dbReference>
<dbReference type="Gene3D" id="1.10.730.10">
    <property type="entry name" value="Isoleucyl-tRNA Synthetase, Domain 1"/>
    <property type="match status" value="1"/>
</dbReference>
<evidence type="ECO:0000256" key="7">
    <source>
        <dbReference type="RuleBase" id="RU363039"/>
    </source>
</evidence>
<dbReference type="InterPro" id="IPR015413">
    <property type="entry name" value="Methionyl/Leucyl_tRNA_Synth"/>
</dbReference>
<dbReference type="STRING" id="1118060.GCA_000311845_00656"/>
<evidence type="ECO:0000313" key="9">
    <source>
        <dbReference type="EMBL" id="OUN43367.1"/>
    </source>
</evidence>
<dbReference type="Proteomes" id="UP000196560">
    <property type="component" value="Unassembled WGS sequence"/>
</dbReference>
<feature type="domain" description="Methionyl/Leucyl tRNA synthetase" evidence="8">
    <location>
        <begin position="18"/>
        <end position="251"/>
    </location>
</feature>
<keyword evidence="1 7" id="KW-0436">Ligase</keyword>
<accession>A0A1Y3U8E8</accession>
<dbReference type="InterPro" id="IPR014729">
    <property type="entry name" value="Rossmann-like_a/b/a_fold"/>
</dbReference>
<comment type="similarity">
    <text evidence="7">Belongs to the class-I aminoacyl-tRNA synthetase family.</text>
</comment>
<dbReference type="GO" id="GO:0005829">
    <property type="term" value="C:cytosol"/>
    <property type="evidence" value="ECO:0007669"/>
    <property type="project" value="TreeGrafter"/>
</dbReference>
<evidence type="ECO:0000256" key="2">
    <source>
        <dbReference type="ARBA" id="ARBA00022741"/>
    </source>
</evidence>
<evidence type="ECO:0000259" key="8">
    <source>
        <dbReference type="Pfam" id="PF09334"/>
    </source>
</evidence>
<organism evidence="9 10">
    <name type="scientific">Enorma massiliensis</name>
    <dbReference type="NCBI Taxonomy" id="1472761"/>
    <lineage>
        <taxon>Bacteria</taxon>
        <taxon>Bacillati</taxon>
        <taxon>Actinomycetota</taxon>
        <taxon>Coriobacteriia</taxon>
        <taxon>Coriobacteriales</taxon>
        <taxon>Coriobacteriaceae</taxon>
        <taxon>Enorma</taxon>
    </lineage>
</organism>
<keyword evidence="3 7" id="KW-0067">ATP-binding</keyword>
<sequence length="687" mass="76445">MASKLSKDSRPTWPRRAIVTAGMPYGNKNLHFGHVGGVFIPADFYARFLRDRIGRENVLFVSGTDCYGSPIMESYRKLHDEQGYEKHISDYVEANHESQAATLAGYDVEPDFFGGSALEPAVHVHEQMTDEIILRLKEQGVLEKRATKQFFDPVAQQFLNGRQVTGRCPIQGCKSEKAYADECDLGHQFEPEELIAPKSALTGETPELRPVDNIYFDLPSYLDFLKGFTKKLEGDETVRSVVVKTLEEWLNPPQLYIQNKFREAFDAIEGELPPHTVTDPEGNKSSFTVTFPSWRERDDAHEVLGAGGVRFRSGKALVPFRLTGNIAWGVPVTDECGCSGLTCWVWPESLWAPVSFTRTALAADEQAGGTRYAAHNWRDWWCDPEAHVYQFIGQDNIYFYGIAQTAMWEALGWNMQQSTLVANYHVLYMGKKASSSSKTPPPPASELLDHYSAEQLRAHFLSLGLGEKPVSFSPKAYDLRETGKNPDGSPLLARDDKRVIDPVLKEGTLLTGVFNRLARSCFYGVAVKDGDPSTVRTGCIPAGEASAEATEAAEQAALAFEQAMWRTELHRALGVCDAFLRTANKRWSDASKAAKAVQKDDQAAGDALMHQALVDAFLELRVATVLMHGIVPAGCELICEHFDIAPEAFFSWEHVLDSTDALVESLGEKPGTHRVKELPPRFDFFSY</sequence>
<keyword evidence="2 7" id="KW-0547">Nucleotide-binding</keyword>
<evidence type="ECO:0000313" key="10">
    <source>
        <dbReference type="Proteomes" id="UP000196560"/>
    </source>
</evidence>
<dbReference type="PANTHER" id="PTHR45765">
    <property type="entry name" value="METHIONINE--TRNA LIGASE"/>
    <property type="match status" value="1"/>
</dbReference>
<dbReference type="GO" id="GO:0005524">
    <property type="term" value="F:ATP binding"/>
    <property type="evidence" value="ECO:0007669"/>
    <property type="project" value="UniProtKB-KW"/>
</dbReference>
<keyword evidence="4 7" id="KW-0648">Protein biosynthesis</keyword>
<dbReference type="PANTHER" id="PTHR45765:SF1">
    <property type="entry name" value="METHIONINE--TRNA LIGASE, CYTOPLASMIC"/>
    <property type="match status" value="1"/>
</dbReference>
<dbReference type="GO" id="GO:0004825">
    <property type="term" value="F:methionine-tRNA ligase activity"/>
    <property type="evidence" value="ECO:0007669"/>
    <property type="project" value="UniProtKB-EC"/>
</dbReference>
<dbReference type="AlphaFoldDB" id="A0A1Y3U8E8"/>
<dbReference type="Gene3D" id="3.40.50.620">
    <property type="entry name" value="HUPs"/>
    <property type="match status" value="2"/>
</dbReference>
<comment type="catalytic activity">
    <reaction evidence="6">
        <text>tRNA(Met) + L-methionine + ATP = L-methionyl-tRNA(Met) + AMP + diphosphate</text>
        <dbReference type="Rhea" id="RHEA:13481"/>
        <dbReference type="Rhea" id="RHEA-COMP:9667"/>
        <dbReference type="Rhea" id="RHEA-COMP:9698"/>
        <dbReference type="ChEBI" id="CHEBI:30616"/>
        <dbReference type="ChEBI" id="CHEBI:33019"/>
        <dbReference type="ChEBI" id="CHEBI:57844"/>
        <dbReference type="ChEBI" id="CHEBI:78442"/>
        <dbReference type="ChEBI" id="CHEBI:78530"/>
        <dbReference type="ChEBI" id="CHEBI:456215"/>
        <dbReference type="EC" id="6.1.1.10"/>
    </reaction>
</comment>
<dbReference type="InterPro" id="IPR029038">
    <property type="entry name" value="MetRS_Zn"/>
</dbReference>
<dbReference type="Gene3D" id="2.20.28.20">
    <property type="entry name" value="Methionyl-tRNA synthetase, Zn-domain"/>
    <property type="match status" value="1"/>
</dbReference>
<comment type="caution">
    <text evidence="9">The sequence shown here is derived from an EMBL/GenBank/DDBJ whole genome shotgun (WGS) entry which is preliminary data.</text>
</comment>
<name>A0A1Y3U8E8_9ACTN</name>
<evidence type="ECO:0000256" key="6">
    <source>
        <dbReference type="ARBA" id="ARBA00047364"/>
    </source>
</evidence>
<proteinExistence type="inferred from homology"/>
<evidence type="ECO:0000256" key="4">
    <source>
        <dbReference type="ARBA" id="ARBA00022917"/>
    </source>
</evidence>
<gene>
    <name evidence="9" type="ORF">B5G21_04325</name>
</gene>
<dbReference type="EMBL" id="NFHO01000004">
    <property type="protein sequence ID" value="OUN43367.1"/>
    <property type="molecule type" value="Genomic_DNA"/>
</dbReference>
<dbReference type="RefSeq" id="WP_087186173.1">
    <property type="nucleotide sequence ID" value="NZ_NFHO01000004.1"/>
</dbReference>
<dbReference type="Pfam" id="PF09334">
    <property type="entry name" value="tRNA-synt_1g"/>
    <property type="match status" value="2"/>
</dbReference>
<keyword evidence="5 7" id="KW-0030">Aminoacyl-tRNA synthetase</keyword>
<evidence type="ECO:0000256" key="1">
    <source>
        <dbReference type="ARBA" id="ARBA00022598"/>
    </source>
</evidence>